<dbReference type="AlphaFoldDB" id="A0A1Y0CHS3"/>
<evidence type="ECO:0000256" key="2">
    <source>
        <dbReference type="ARBA" id="ARBA00022670"/>
    </source>
</evidence>
<accession>A0A1Y0CHS3</accession>
<feature type="domain" description="NlpC/P60" evidence="6">
    <location>
        <begin position="350"/>
        <end position="475"/>
    </location>
</feature>
<dbReference type="InterPro" id="IPR051794">
    <property type="entry name" value="PG_Endopeptidase_C40"/>
</dbReference>
<protein>
    <submittedName>
        <fullName evidence="7">Glycoside hydrolase</fullName>
    </submittedName>
</protein>
<feature type="compositionally biased region" description="Low complexity" evidence="5">
    <location>
        <begin position="88"/>
        <end position="102"/>
    </location>
</feature>
<evidence type="ECO:0000259" key="6">
    <source>
        <dbReference type="PROSITE" id="PS51935"/>
    </source>
</evidence>
<dbReference type="Gene3D" id="3.90.1720.10">
    <property type="entry name" value="endopeptidase domain like (from Nostoc punctiforme)"/>
    <property type="match status" value="1"/>
</dbReference>
<evidence type="ECO:0000313" key="8">
    <source>
        <dbReference type="Proteomes" id="UP000195331"/>
    </source>
</evidence>
<evidence type="ECO:0000256" key="4">
    <source>
        <dbReference type="ARBA" id="ARBA00022807"/>
    </source>
</evidence>
<dbReference type="GO" id="GO:0008234">
    <property type="term" value="F:cysteine-type peptidase activity"/>
    <property type="evidence" value="ECO:0007669"/>
    <property type="project" value="UniProtKB-KW"/>
</dbReference>
<keyword evidence="3 7" id="KW-0378">Hydrolase</keyword>
<feature type="compositionally biased region" description="Acidic residues" evidence="5">
    <location>
        <begin position="120"/>
        <end position="130"/>
    </location>
</feature>
<dbReference type="InterPro" id="IPR019710">
    <property type="entry name" value="DUF4226"/>
</dbReference>
<name>A0A1Y0CHS3_9MYCO</name>
<dbReference type="Pfam" id="PF00877">
    <property type="entry name" value="NLPC_P60"/>
    <property type="match status" value="1"/>
</dbReference>
<dbReference type="OrthoDB" id="3209655at2"/>
<keyword evidence="2" id="KW-0645">Protease</keyword>
<reference evidence="7 8" key="1">
    <citation type="submission" date="2017-04" db="EMBL/GenBank/DDBJ databases">
        <title>Whole Genome Sequence of 1,4-Dioxane Degrading Bacterium Mycobacterium dioxanotrophicus PH-06.</title>
        <authorList>
            <person name="He Y."/>
        </authorList>
    </citation>
    <scope>NUCLEOTIDE SEQUENCE [LARGE SCALE GENOMIC DNA]</scope>
    <source>
        <strain evidence="7 8">PH-06</strain>
        <plasmid evidence="7 8">unnamed4</plasmid>
    </source>
</reference>
<evidence type="ECO:0000256" key="5">
    <source>
        <dbReference type="SAM" id="MobiDB-lite"/>
    </source>
</evidence>
<feature type="compositionally biased region" description="Low complexity" evidence="5">
    <location>
        <begin position="9"/>
        <end position="19"/>
    </location>
</feature>
<dbReference type="Proteomes" id="UP000195331">
    <property type="component" value="Plasmid unnamed4"/>
</dbReference>
<dbReference type="PROSITE" id="PS51935">
    <property type="entry name" value="NLPC_P60"/>
    <property type="match status" value="1"/>
</dbReference>
<organism evidence="7 8">
    <name type="scientific">Mycobacterium dioxanotrophicus</name>
    <dbReference type="NCBI Taxonomy" id="482462"/>
    <lineage>
        <taxon>Bacteria</taxon>
        <taxon>Bacillati</taxon>
        <taxon>Actinomycetota</taxon>
        <taxon>Actinomycetes</taxon>
        <taxon>Mycobacteriales</taxon>
        <taxon>Mycobacteriaceae</taxon>
        <taxon>Mycobacterium</taxon>
    </lineage>
</organism>
<feature type="region of interest" description="Disordered" evidence="5">
    <location>
        <begin position="1"/>
        <end position="135"/>
    </location>
</feature>
<dbReference type="Pfam" id="PF10774">
    <property type="entry name" value="DUF4226"/>
    <property type="match status" value="1"/>
</dbReference>
<feature type="compositionally biased region" description="Pro residues" evidence="5">
    <location>
        <begin position="78"/>
        <end position="87"/>
    </location>
</feature>
<geneLocation type="plasmid" evidence="7 8">
    <name>unnamed4</name>
</geneLocation>
<gene>
    <name evidence="7" type="ORF">BTO20_38765</name>
</gene>
<evidence type="ECO:0000256" key="1">
    <source>
        <dbReference type="ARBA" id="ARBA00007074"/>
    </source>
</evidence>
<dbReference type="PANTHER" id="PTHR47359">
    <property type="entry name" value="PEPTIDOGLYCAN DL-ENDOPEPTIDASE CWLO"/>
    <property type="match status" value="1"/>
</dbReference>
<dbReference type="PANTHER" id="PTHR47359:SF3">
    <property type="entry name" value="NLP_P60 DOMAIN-CONTAINING PROTEIN-RELATED"/>
    <property type="match status" value="1"/>
</dbReference>
<dbReference type="GO" id="GO:0006508">
    <property type="term" value="P:proteolysis"/>
    <property type="evidence" value="ECO:0007669"/>
    <property type="project" value="UniProtKB-KW"/>
</dbReference>
<keyword evidence="8" id="KW-1185">Reference proteome</keyword>
<proteinExistence type="inferred from homology"/>
<dbReference type="EMBL" id="CP020813">
    <property type="protein sequence ID" value="ART74537.1"/>
    <property type="molecule type" value="Genomic_DNA"/>
</dbReference>
<dbReference type="RefSeq" id="WP_087083946.1">
    <property type="nucleotide sequence ID" value="NZ_CP020813.1"/>
</dbReference>
<keyword evidence="4" id="KW-0788">Thiol protease</keyword>
<evidence type="ECO:0000256" key="3">
    <source>
        <dbReference type="ARBA" id="ARBA00022801"/>
    </source>
</evidence>
<keyword evidence="7" id="KW-0614">Plasmid</keyword>
<feature type="compositionally biased region" description="Acidic residues" evidence="5">
    <location>
        <begin position="103"/>
        <end position="113"/>
    </location>
</feature>
<dbReference type="InterPro" id="IPR038765">
    <property type="entry name" value="Papain-like_cys_pep_sf"/>
</dbReference>
<dbReference type="InterPro" id="IPR000064">
    <property type="entry name" value="NLP_P60_dom"/>
</dbReference>
<comment type="similarity">
    <text evidence="1">Belongs to the peptidase C40 family.</text>
</comment>
<dbReference type="KEGG" id="mdx:BTO20_38765"/>
<evidence type="ECO:0000313" key="7">
    <source>
        <dbReference type="EMBL" id="ART74537.1"/>
    </source>
</evidence>
<dbReference type="SUPFAM" id="SSF54001">
    <property type="entry name" value="Cysteine proteinases"/>
    <property type="match status" value="1"/>
</dbReference>
<sequence>MNTVLPTQGPLDPTGGDLLGDPDGDEQADQTTTTPPPLGDEDTQSGPVPIRVPPLGSAAHPPATGSAVPAATTNTAAPPAPGGPAAPTPTTTDTPAAAPDAESTTDADADADEGQAISDSEPETEPDADTGPEIPQEALDALNGLATLGPQIASPLLNAATGIPAAALQGAGGLVPALTSAVLPQLAAMLDQLGTTAPPGSPAARIGTAGADGLAGALGSLAGDGRAADAARATNQTLARQVGALRDVEQQLGDILGLSSARTEADRAKIQGIIDDVETALTSAGVQGNTPEAQAAVLSALRSALDEAGDVVSGAARDKLSDAEFVRELISNYLNISSELDTLHAGVTGSGTGASAARAAHEALGLPYVWGGGGALGPTGGGFDCSGLTQYAYAQGSGGRIMLPRTTYEQIKVGRQVPMGALAPGDLVFSNFSAPGVPEHVGIYIGGGQVIHAPQRGQDVQISSVPSGGQARRVM</sequence>